<dbReference type="PROSITE" id="PS50017">
    <property type="entry name" value="DEATH_DOMAIN"/>
    <property type="match status" value="1"/>
</dbReference>
<dbReference type="GO" id="GO:0007165">
    <property type="term" value="P:signal transduction"/>
    <property type="evidence" value="ECO:0007669"/>
    <property type="project" value="InterPro"/>
</dbReference>
<dbReference type="SUPFAM" id="SSF47986">
    <property type="entry name" value="DEATH domain"/>
    <property type="match status" value="1"/>
</dbReference>
<comment type="caution">
    <text evidence="9">The sequence shown here is derived from an EMBL/GenBank/DDBJ whole genome shotgun (WGS) entry which is preliminary data.</text>
</comment>
<feature type="repeat" description="ANK" evidence="5">
    <location>
        <begin position="100"/>
        <end position="133"/>
    </location>
</feature>
<dbReference type="Proteomes" id="UP001162480">
    <property type="component" value="Unassembled WGS sequence"/>
</dbReference>
<dbReference type="InterPro" id="IPR011029">
    <property type="entry name" value="DEATH-like_dom_sf"/>
</dbReference>
<accession>A0AA36HHP2</accession>
<feature type="repeat" description="ANK" evidence="5">
    <location>
        <begin position="33"/>
        <end position="66"/>
    </location>
</feature>
<evidence type="ECO:0000259" key="7">
    <source>
        <dbReference type="PROSITE" id="PS50017"/>
    </source>
</evidence>
<evidence type="ECO:0000256" key="4">
    <source>
        <dbReference type="ARBA" id="ARBA00023043"/>
    </source>
</evidence>
<evidence type="ECO:0000256" key="1">
    <source>
        <dbReference type="ARBA" id="ARBA00022737"/>
    </source>
</evidence>
<sequence>MASIHNMIYNNDVEGLKILIEENPGEINKPDGDGTTPLILACEWGADRRILEILIEAEVKMRSKDGWGDTALHLAVDGCHLEAVELLLSRGSEINGKTNDDRTPLHVAAVNDWTDGVAFLLKQTDVEVNPRDKYGQTPLHRACWLGRLHTVELLLGHNGIDVNVVDNAGDTPLHRAVQHPFRRQYKVVCLMLNQDSVKFDMEGDHKMTPFLQAVEWGHLGVIKELLAKGAKVNAVNDEGNNCLHLALQNDAFHSEEEHIALLDKCAFKLSLTQGNRTCSTVVATYLFHFGANFYHPNGKKVIPLDLIRDTNLKEKLKTFLPPPCTYCRVRASAESKPCEHIALCRDCCIRIKGESCPTCHQPISGVREFEAPKFEDRCVQTEATCQELGATSQAIEAPKFEDRCVQTEATCQELGATSQAIESPKSEDKCVQTEVASEEIDTKKLEEKDLLKVARQLGSKWWQAGIFLGIKSIQLGIIRHDFFGNVQEQSFQMLLYWSTHCDPQEVTVDTLRAALVEAECFAALKCLSLQEK</sequence>
<feature type="repeat" description="ANK" evidence="5">
    <location>
        <begin position="67"/>
        <end position="99"/>
    </location>
</feature>
<feature type="repeat" description="ANK" evidence="5">
    <location>
        <begin position="205"/>
        <end position="237"/>
    </location>
</feature>
<dbReference type="SMART" id="SM00248">
    <property type="entry name" value="ANK"/>
    <property type="match status" value="7"/>
</dbReference>
<evidence type="ECO:0000256" key="3">
    <source>
        <dbReference type="ARBA" id="ARBA00022833"/>
    </source>
</evidence>
<dbReference type="InterPro" id="IPR036770">
    <property type="entry name" value="Ankyrin_rpt-contain_sf"/>
</dbReference>
<dbReference type="AlphaFoldDB" id="A0AA36HHP2"/>
<keyword evidence="2 6" id="KW-0479">Metal-binding</keyword>
<dbReference type="Pfam" id="PF13637">
    <property type="entry name" value="Ank_4"/>
    <property type="match status" value="2"/>
</dbReference>
<dbReference type="Pfam" id="PF12796">
    <property type="entry name" value="Ank_2"/>
    <property type="match status" value="1"/>
</dbReference>
<dbReference type="PROSITE" id="PS50088">
    <property type="entry name" value="ANK_REPEAT"/>
    <property type="match status" value="5"/>
</dbReference>
<gene>
    <name evidence="9" type="ORF">OCTVUL_1B027562</name>
</gene>
<evidence type="ECO:0000256" key="6">
    <source>
        <dbReference type="PROSITE-ProRule" id="PRU00175"/>
    </source>
</evidence>
<organism evidence="9 10">
    <name type="scientific">Octopus vulgaris</name>
    <name type="common">Common octopus</name>
    <dbReference type="NCBI Taxonomy" id="6645"/>
    <lineage>
        <taxon>Eukaryota</taxon>
        <taxon>Metazoa</taxon>
        <taxon>Spiralia</taxon>
        <taxon>Lophotrochozoa</taxon>
        <taxon>Mollusca</taxon>
        <taxon>Cephalopoda</taxon>
        <taxon>Coleoidea</taxon>
        <taxon>Octopodiformes</taxon>
        <taxon>Octopoda</taxon>
        <taxon>Incirrata</taxon>
        <taxon>Octopodidae</taxon>
        <taxon>Octopus</taxon>
    </lineage>
</organism>
<feature type="domain" description="Death" evidence="7">
    <location>
        <begin position="446"/>
        <end position="519"/>
    </location>
</feature>
<dbReference type="PANTHER" id="PTHR24198:SF165">
    <property type="entry name" value="ANKYRIN REPEAT-CONTAINING PROTEIN-RELATED"/>
    <property type="match status" value="1"/>
</dbReference>
<dbReference type="PROSITE" id="PS50089">
    <property type="entry name" value="ZF_RING_2"/>
    <property type="match status" value="1"/>
</dbReference>
<evidence type="ECO:0000313" key="10">
    <source>
        <dbReference type="Proteomes" id="UP001162480"/>
    </source>
</evidence>
<dbReference type="CDD" id="cd01670">
    <property type="entry name" value="Death"/>
    <property type="match status" value="1"/>
</dbReference>
<evidence type="ECO:0000256" key="5">
    <source>
        <dbReference type="PROSITE-ProRule" id="PRU00023"/>
    </source>
</evidence>
<keyword evidence="4 5" id="KW-0040">ANK repeat</keyword>
<dbReference type="EMBL" id="CATOCA020000001">
    <property type="protein sequence ID" value="CAJ1099371.1"/>
    <property type="molecule type" value="Genomic_DNA"/>
</dbReference>
<keyword evidence="3" id="KW-0862">Zinc</keyword>
<dbReference type="InterPro" id="IPR002110">
    <property type="entry name" value="Ankyrin_rpt"/>
</dbReference>
<feature type="repeat" description="ANK" evidence="5">
    <location>
        <begin position="134"/>
        <end position="167"/>
    </location>
</feature>
<evidence type="ECO:0000256" key="2">
    <source>
        <dbReference type="ARBA" id="ARBA00022771"/>
    </source>
</evidence>
<dbReference type="InterPro" id="IPR001841">
    <property type="entry name" value="Znf_RING"/>
</dbReference>
<dbReference type="Gene3D" id="1.25.40.20">
    <property type="entry name" value="Ankyrin repeat-containing domain"/>
    <property type="match status" value="2"/>
</dbReference>
<dbReference type="PROSITE" id="PS50297">
    <property type="entry name" value="ANK_REP_REGION"/>
    <property type="match status" value="3"/>
</dbReference>
<evidence type="ECO:0000313" key="9">
    <source>
        <dbReference type="EMBL" id="CAJ1099371.1"/>
    </source>
</evidence>
<keyword evidence="1" id="KW-0677">Repeat</keyword>
<keyword evidence="10" id="KW-1185">Reference proteome</keyword>
<proteinExistence type="predicted"/>
<keyword evidence="2 6" id="KW-0863">Zinc-finger</keyword>
<evidence type="ECO:0000259" key="8">
    <source>
        <dbReference type="PROSITE" id="PS50089"/>
    </source>
</evidence>
<protein>
    <submittedName>
        <fullName evidence="9">E3 ubiquitin-protein ligase MIB2 isoform X3</fullName>
    </submittedName>
</protein>
<feature type="domain" description="RING-type" evidence="8">
    <location>
        <begin position="324"/>
        <end position="360"/>
    </location>
</feature>
<dbReference type="PANTHER" id="PTHR24198">
    <property type="entry name" value="ANKYRIN REPEAT AND PROTEIN KINASE DOMAIN-CONTAINING PROTEIN"/>
    <property type="match status" value="1"/>
</dbReference>
<dbReference type="Gene3D" id="1.10.533.10">
    <property type="entry name" value="Death Domain, Fas"/>
    <property type="match status" value="1"/>
</dbReference>
<dbReference type="SUPFAM" id="SSF48403">
    <property type="entry name" value="Ankyrin repeat"/>
    <property type="match status" value="1"/>
</dbReference>
<dbReference type="GO" id="GO:0008270">
    <property type="term" value="F:zinc ion binding"/>
    <property type="evidence" value="ECO:0007669"/>
    <property type="project" value="UniProtKB-KW"/>
</dbReference>
<name>A0AA36HHP2_OCTVU</name>
<dbReference type="InterPro" id="IPR000488">
    <property type="entry name" value="Death_dom"/>
</dbReference>
<reference evidence="9" key="1">
    <citation type="submission" date="2023-08" db="EMBL/GenBank/DDBJ databases">
        <authorList>
            <person name="Alioto T."/>
            <person name="Alioto T."/>
            <person name="Gomez Garrido J."/>
        </authorList>
    </citation>
    <scope>NUCLEOTIDE SEQUENCE</scope>
</reference>